<dbReference type="RefSeq" id="WP_014203105.1">
    <property type="nucleotide sequence ID" value="NC_016599.1"/>
</dbReference>
<feature type="chain" id="PRO_5003514119" evidence="5">
    <location>
        <begin position="23"/>
        <end position="2138"/>
    </location>
</feature>
<dbReference type="Proteomes" id="UP000005631">
    <property type="component" value="Chromosome"/>
</dbReference>
<dbReference type="PATRIC" id="fig|926562.3.peg.2812"/>
<dbReference type="InterPro" id="IPR026444">
    <property type="entry name" value="Secre_tail"/>
</dbReference>
<keyword evidence="2 5" id="KW-0732">Signal</keyword>
<dbReference type="CDD" id="cd05562">
    <property type="entry name" value="Peptidases_S53_like"/>
    <property type="match status" value="1"/>
</dbReference>
<dbReference type="InterPro" id="IPR023828">
    <property type="entry name" value="Peptidase_S8_Ser-AS"/>
</dbReference>
<dbReference type="InterPro" id="IPR036852">
    <property type="entry name" value="Peptidase_S8/S53_dom_sf"/>
</dbReference>
<dbReference type="PROSITE" id="PS00138">
    <property type="entry name" value="SUBTILASE_SER"/>
    <property type="match status" value="1"/>
</dbReference>
<gene>
    <name evidence="7" type="ordered locus">Oweho_2796</name>
</gene>
<dbReference type="STRING" id="926562.Oweho_2796"/>
<dbReference type="SUPFAM" id="SSF52743">
    <property type="entry name" value="Subtilisin-like"/>
    <property type="match status" value="1"/>
</dbReference>
<dbReference type="Pfam" id="PF00932">
    <property type="entry name" value="LTD"/>
    <property type="match status" value="2"/>
</dbReference>
<dbReference type="Pfam" id="PF18962">
    <property type="entry name" value="Por_Secre_tail"/>
    <property type="match status" value="1"/>
</dbReference>
<evidence type="ECO:0000256" key="5">
    <source>
        <dbReference type="SAM" id="SignalP"/>
    </source>
</evidence>
<organism evidence="7 8">
    <name type="scientific">Owenweeksia hongkongensis (strain DSM 17368 / CIP 108786 / JCM 12287 / NRRL B-23963 / UST20020801)</name>
    <dbReference type="NCBI Taxonomy" id="926562"/>
    <lineage>
        <taxon>Bacteria</taxon>
        <taxon>Pseudomonadati</taxon>
        <taxon>Bacteroidota</taxon>
        <taxon>Flavobacteriia</taxon>
        <taxon>Flavobacteriales</taxon>
        <taxon>Owenweeksiaceae</taxon>
        <taxon>Owenweeksia</taxon>
    </lineage>
</organism>
<evidence type="ECO:0000256" key="4">
    <source>
        <dbReference type="ARBA" id="ARBA00022825"/>
    </source>
</evidence>
<sequence length="2138" mass="228274">MISIKPFWVLMLLFCNSSVLLAQGSNSAKSNFPKNNTKQTEKVSSILLKLYTNSIAPEEEEKALQLNLDLLMTQGSMIRIEATAVKDGEVLAKQLKSLAAKDIQVYKRIVNAWVNIKNIPQLEELEELRYAKPVYRPITNIGSANSEGDSALAAKMTRSKFCLDGSGVKIGVLSDTYNANSGATSGVSTGDLPGVGNPNGYTTPVTVVADLTAGSDEGRAMCEIVHDLAPGGELFFATAFTGQAGFASYIEDLYDLHSCDVIVDDVFYYEEPFYMDGVIAQACDYVNSKGVAYFSSAGNNAQSSYEAPFRNRAGSRWHDFDPGPGVDTMQSITVNAGSDIRIVLQWDDPWGSLSPKGAQTDIDLYLYDAAGSSVLLSATDNNLNLDPTEFISGKANGSGTVTFNIAIKNYSGPWPSSLKWVIWGGNGLMYEYAPTIASGLSTCLGHSNAAGAMAVGAAPWFSSPAYGTNPPLPEPFTSSGGTQIRYDLNGNSITPIDRFKPEFTAIDGVSNTFFGNGHFFFGTSAAAPHAAAVGALMIEANENLNPTEVRDIFKNSAIDMSTSGFDYLTGAGLIQADVAMQEVYDNLCNISSISVDSAPTLEIGDTTYSVGIIVKYAGATCNDSLLVNGELFEVTNLDSVAVIFSGLVADGLPLDVTASFSSQTGCSLTVSALFTAPITPSVSIPIDTLVISEIMYDAPETGQDSSEFIEIYNPISKSVDMTGFYFSEGVNYTFGNVILPAESYVVVCGDSLSLYNNYGVSGYEWNGVLHNGGEDIVLKDARGNTLDSVDYDDSSPWPTNAKGDGPSIVLCDVGSDNNIGSNWTESTSLTGTSVNGNALKGSPGTGDVACGSCPTPDSTFVTILSCDSTLVGSTSTLFSNASKCDSVHTIITMYDAGSTTLLASISICSGDSIFIFAEWQMSGGIFYDTLQTQHGCDSILSQELVVDSIINSSGTEITCFGDSVLIFGNWEMISGVYSDTSSNINGCDSIHTISLLALPISTGSSALEICEGDSLLIGGSYYGMAGVYNDTLIGSNTCDSIVRVTLTVNLLDTVYQSTTTGHPLQAGIFDTTYTNSNGCDSTVITTVTYLPTSLDTLVITEIMYNPPESGADIHEYIEIYNPGLITVDMTGYSLSDAVNYTFGNVSVPSGGYVVVCKDSLALYSQFAANGHQWSGSGVLSNGGELILLKDALGNTIDSVPYSPTGTWPIGADGDGPSVVLCDWTADNTIGSNWIESTSSTGNVINGNMLMGSPGADDVACGPCTTVDSTFINLVTCDSSLQGVVVVTLTNQDGCDSIITTTTILDPGSVTQLADKSICNGDSTLIFGMYQTLAGTYYDSLINKNGCDSTLSRELILNPTYSNFLTPMSICDGDSVLIFGLYQDMAGVYYDTLKTTHGCDSIIGIMLAINLSDTVQRFTTTLDSSLAGIFDTLYTNVEGCDSVVITTVVYAGVPCVNDSIIVNAITCDSTSAGTTIVSYPKVDGCDSIVLTITIYDGGSVMALPDKMICEGDSILVFNTYQYMAGTYYDTLLNSNGCDSLLSCGLLVNPTYETQSNVSICSGDSLLIFGEYQGMAGVYVDTLQSLLGCDSIHTVVLVVKPNVMTNVKDSICPGEGLFVGGAYQTTAGVYYDTLTAFNGCDSIIEITLSVRTDSECDGKVVGDSVTVVTGKSGWMKSTVTNIAEAGSYPWRGVSDLPALATFTMPAELGQPHHYHSIDSVDGAKVFKTGNGITFFRTTFNLTVDTGVSARFRSYMDDGIEIYINGKVVARESDREVANLTGVQHHLIVHQNGDQENGALGEQEFDVVNNYRMDSLVHIGSNELIIALRNAPQITDKGGFSFRMDIKTGEPYMPVFTGFIVSDAEWQQSTVTTIGGSSWSWPGVSSLPSSNTFTQDVKLGQPYSWYSTQEINGSFAIEATENVTYYRRRFTLVDSADINVRLRSTFDENIMIFINDSLLSGHFQHNLMNRSLPAHDAWFPSGGVPVNGNAGGDMFMQVENVNFDQILRKGDNYITVALQNRANDKGGFSLRLDLDKAGASVIRKAGNANNRVIREEVKLELDFDLYPNPTTGHVHISLLEGTSDDNEVVVTDLNGKILLRRALVHREAGAMGLDLGFLPKGIYMVRVRSGEVFKGKPLVRF</sequence>
<dbReference type="Pfam" id="PF00082">
    <property type="entry name" value="Peptidase_S8"/>
    <property type="match status" value="1"/>
</dbReference>
<keyword evidence="1 7" id="KW-0645">Protease</keyword>
<evidence type="ECO:0000256" key="3">
    <source>
        <dbReference type="ARBA" id="ARBA00022801"/>
    </source>
</evidence>
<reference evidence="7 8" key="1">
    <citation type="journal article" date="2012" name="Stand. Genomic Sci.">
        <title>Genome sequence of the orange-pigmented seawater bacterium Owenweeksia hongkongensis type strain (UST20020801(T)).</title>
        <authorList>
            <person name="Riedel T."/>
            <person name="Held B."/>
            <person name="Nolan M."/>
            <person name="Lucas S."/>
            <person name="Lapidus A."/>
            <person name="Tice H."/>
            <person name="Del Rio T.G."/>
            <person name="Cheng J.F."/>
            <person name="Han C."/>
            <person name="Tapia R."/>
            <person name="Goodwin L.A."/>
            <person name="Pitluck S."/>
            <person name="Liolios K."/>
            <person name="Mavromatis K."/>
            <person name="Pagani I."/>
            <person name="Ivanova N."/>
            <person name="Mikhailova N."/>
            <person name="Pati A."/>
            <person name="Chen A."/>
            <person name="Palaniappan K."/>
            <person name="Rohde M."/>
            <person name="Tindall B.J."/>
            <person name="Detter J.C."/>
            <person name="Goker M."/>
            <person name="Woyke T."/>
            <person name="Bristow J."/>
            <person name="Eisen J.A."/>
            <person name="Markowitz V."/>
            <person name="Hugenholtz P."/>
            <person name="Klenk H.P."/>
            <person name="Kyrpides N.C."/>
        </authorList>
    </citation>
    <scope>NUCLEOTIDE SEQUENCE</scope>
    <source>
        <strain evidence="8">DSM 17368 / JCM 12287 / NRRL B-23963</strain>
    </source>
</reference>
<dbReference type="OrthoDB" id="355609at2"/>
<dbReference type="Gene3D" id="2.60.120.380">
    <property type="match status" value="1"/>
</dbReference>
<dbReference type="SUPFAM" id="SSF74853">
    <property type="entry name" value="Lamin A/C globular tail domain"/>
    <property type="match status" value="2"/>
</dbReference>
<dbReference type="InterPro" id="IPR000209">
    <property type="entry name" value="Peptidase_S8/S53_dom"/>
</dbReference>
<keyword evidence="8" id="KW-1185">Reference proteome</keyword>
<dbReference type="eggNOG" id="COG1404">
    <property type="taxonomic scope" value="Bacteria"/>
</dbReference>
<keyword evidence="4" id="KW-0720">Serine protease</keyword>
<dbReference type="InterPro" id="IPR036415">
    <property type="entry name" value="Lamin_tail_dom_sf"/>
</dbReference>
<evidence type="ECO:0000259" key="6">
    <source>
        <dbReference type="PROSITE" id="PS51841"/>
    </source>
</evidence>
<dbReference type="GO" id="GO:0006508">
    <property type="term" value="P:proteolysis"/>
    <property type="evidence" value="ECO:0007669"/>
    <property type="project" value="UniProtKB-KW"/>
</dbReference>
<evidence type="ECO:0000313" key="7">
    <source>
        <dbReference type="EMBL" id="AEV33756.1"/>
    </source>
</evidence>
<evidence type="ECO:0000256" key="2">
    <source>
        <dbReference type="ARBA" id="ARBA00022729"/>
    </source>
</evidence>
<proteinExistence type="predicted"/>
<feature type="domain" description="LTD" evidence="6">
    <location>
        <begin position="674"/>
        <end position="793"/>
    </location>
</feature>
<accession>G8R090</accession>
<dbReference type="Gene3D" id="2.60.120.260">
    <property type="entry name" value="Galactose-binding domain-like"/>
    <property type="match status" value="2"/>
</dbReference>
<dbReference type="Gene3D" id="3.40.50.200">
    <property type="entry name" value="Peptidase S8/S53 domain"/>
    <property type="match status" value="1"/>
</dbReference>
<dbReference type="InterPro" id="IPR034075">
    <property type="entry name" value="Glr3161-like_dom"/>
</dbReference>
<dbReference type="NCBIfam" id="TIGR04183">
    <property type="entry name" value="Por_Secre_tail"/>
    <property type="match status" value="1"/>
</dbReference>
<keyword evidence="3" id="KW-0378">Hydrolase</keyword>
<evidence type="ECO:0000313" key="8">
    <source>
        <dbReference type="Proteomes" id="UP000005631"/>
    </source>
</evidence>
<dbReference type="PROSITE" id="PS51841">
    <property type="entry name" value="LTD"/>
    <property type="match status" value="2"/>
</dbReference>
<name>G8R090_OWEHD</name>
<dbReference type="EMBL" id="CP003156">
    <property type="protein sequence ID" value="AEV33756.1"/>
    <property type="molecule type" value="Genomic_DNA"/>
</dbReference>
<dbReference type="InterPro" id="IPR001322">
    <property type="entry name" value="Lamin_tail_dom"/>
</dbReference>
<dbReference type="KEGG" id="oho:Oweho_2796"/>
<feature type="domain" description="LTD" evidence="6">
    <location>
        <begin position="1085"/>
        <end position="1203"/>
    </location>
</feature>
<feature type="signal peptide" evidence="5">
    <location>
        <begin position="1"/>
        <end position="22"/>
    </location>
</feature>
<dbReference type="HOGENOM" id="CLU_231909_0_0_10"/>
<evidence type="ECO:0000256" key="1">
    <source>
        <dbReference type="ARBA" id="ARBA00022670"/>
    </source>
</evidence>
<protein>
    <submittedName>
        <fullName evidence="7">Subtilase family protease</fullName>
    </submittedName>
</protein>
<dbReference type="GO" id="GO:0004252">
    <property type="term" value="F:serine-type endopeptidase activity"/>
    <property type="evidence" value="ECO:0007669"/>
    <property type="project" value="InterPro"/>
</dbReference>